<dbReference type="GO" id="GO:0009245">
    <property type="term" value="P:lipid A biosynthetic process"/>
    <property type="evidence" value="ECO:0007669"/>
    <property type="project" value="UniProtKB-UniRule"/>
</dbReference>
<dbReference type="PANTHER" id="PTHR42724">
    <property type="entry name" value="TETRAACYLDISACCHARIDE 4'-KINASE"/>
    <property type="match status" value="1"/>
</dbReference>
<protein>
    <recommendedName>
        <fullName evidence="4 13">Tetraacyldisaccharide 4'-kinase</fullName>
        <ecNumber evidence="3 13">2.7.1.130</ecNumber>
    </recommendedName>
    <alternativeName>
        <fullName evidence="12 13">Lipid A 4'-kinase</fullName>
    </alternativeName>
</protein>
<name>A0A7W9CH67_9CAUL</name>
<keyword evidence="9 13" id="KW-0418">Kinase</keyword>
<dbReference type="AlphaFoldDB" id="A0A7W9CH67"/>
<organism evidence="14 15">
    <name type="scientific">Brevundimonas variabilis</name>
    <dbReference type="NCBI Taxonomy" id="74312"/>
    <lineage>
        <taxon>Bacteria</taxon>
        <taxon>Pseudomonadati</taxon>
        <taxon>Pseudomonadota</taxon>
        <taxon>Alphaproteobacteria</taxon>
        <taxon>Caulobacterales</taxon>
        <taxon>Caulobacteraceae</taxon>
        <taxon>Brevundimonas</taxon>
    </lineage>
</organism>
<evidence type="ECO:0000256" key="2">
    <source>
        <dbReference type="ARBA" id="ARBA00004870"/>
    </source>
</evidence>
<dbReference type="GO" id="GO:0009244">
    <property type="term" value="P:lipopolysaccharide core region biosynthetic process"/>
    <property type="evidence" value="ECO:0007669"/>
    <property type="project" value="TreeGrafter"/>
</dbReference>
<evidence type="ECO:0000256" key="6">
    <source>
        <dbReference type="ARBA" id="ARBA00022556"/>
    </source>
</evidence>
<comment type="function">
    <text evidence="1 13">Transfers the gamma-phosphate of ATP to the 4'-position of a tetraacyldisaccharide 1-phosphate intermediate (termed DS-1-P) to form tetraacyldisaccharide 1,4'-bis-phosphate (lipid IVA).</text>
</comment>
<evidence type="ECO:0000256" key="11">
    <source>
        <dbReference type="ARBA" id="ARBA00023098"/>
    </source>
</evidence>
<dbReference type="Proteomes" id="UP000545037">
    <property type="component" value="Unassembled WGS sequence"/>
</dbReference>
<evidence type="ECO:0000256" key="9">
    <source>
        <dbReference type="ARBA" id="ARBA00022777"/>
    </source>
</evidence>
<evidence type="ECO:0000313" key="15">
    <source>
        <dbReference type="Proteomes" id="UP000545037"/>
    </source>
</evidence>
<sequence length="338" mass="36597">MKLSTPRWWYERNPKHARITRMLLKPASWLWATATACRIACARPVDVGIPVISVGNLTVGGSGKTPVAREILRLLRTQDINAQALSRGYGGRLEGPVQVNSASHSAADVGDEPLMLAADAPVWIARDRVAGARAAILAGAGALVLDDAHQNMALRKTLSLIVVDGETRAEEWPFGDGSVFPAGPMREPLRAGLERADAVVVLLPADHPAPESDLIALFRELPVFIARLMPVGPPPQGPQVGFAGIAKPWKVERALVAAGCDLKDFAPFPDHANYREEDLVFLRDRAALFDAGLVTTEKDWVRLPPAWRTRVTSWPVVARFDDEAGFVACLIRAAQNPA</sequence>
<dbReference type="SUPFAM" id="SSF52540">
    <property type="entry name" value="P-loop containing nucleoside triphosphate hydrolases"/>
    <property type="match status" value="1"/>
</dbReference>
<evidence type="ECO:0000313" key="14">
    <source>
        <dbReference type="EMBL" id="MBB5745575.1"/>
    </source>
</evidence>
<dbReference type="Pfam" id="PF02606">
    <property type="entry name" value="LpxK"/>
    <property type="match status" value="1"/>
</dbReference>
<dbReference type="EC" id="2.7.1.130" evidence="3 13"/>
<comment type="caution">
    <text evidence="14">The sequence shown here is derived from an EMBL/GenBank/DDBJ whole genome shotgun (WGS) entry which is preliminary data.</text>
</comment>
<evidence type="ECO:0000256" key="4">
    <source>
        <dbReference type="ARBA" id="ARBA00016436"/>
    </source>
</evidence>
<keyword evidence="8 13" id="KW-0547">Nucleotide-binding</keyword>
<evidence type="ECO:0000256" key="10">
    <source>
        <dbReference type="ARBA" id="ARBA00022840"/>
    </source>
</evidence>
<keyword evidence="7 13" id="KW-0808">Transferase</keyword>
<keyword evidence="11 13" id="KW-0443">Lipid metabolism</keyword>
<keyword evidence="15" id="KW-1185">Reference proteome</keyword>
<dbReference type="GO" id="GO:0005524">
    <property type="term" value="F:ATP binding"/>
    <property type="evidence" value="ECO:0007669"/>
    <property type="project" value="UniProtKB-UniRule"/>
</dbReference>
<comment type="similarity">
    <text evidence="13">Belongs to the LpxK family.</text>
</comment>
<dbReference type="GO" id="GO:0005886">
    <property type="term" value="C:plasma membrane"/>
    <property type="evidence" value="ECO:0007669"/>
    <property type="project" value="TreeGrafter"/>
</dbReference>
<evidence type="ECO:0000256" key="12">
    <source>
        <dbReference type="ARBA" id="ARBA00029757"/>
    </source>
</evidence>
<comment type="catalytic activity">
    <reaction evidence="13">
        <text>a lipid A disaccharide + ATP = a lipid IVA + ADP + H(+)</text>
        <dbReference type="Rhea" id="RHEA:67840"/>
        <dbReference type="ChEBI" id="CHEBI:15378"/>
        <dbReference type="ChEBI" id="CHEBI:30616"/>
        <dbReference type="ChEBI" id="CHEBI:176343"/>
        <dbReference type="ChEBI" id="CHEBI:176425"/>
        <dbReference type="ChEBI" id="CHEBI:456216"/>
        <dbReference type="EC" id="2.7.1.130"/>
    </reaction>
</comment>
<gene>
    <name evidence="13" type="primary">lpxK</name>
    <name evidence="14" type="ORF">GGR13_001159</name>
</gene>
<dbReference type="UniPathway" id="UPA00359">
    <property type="reaction ID" value="UER00482"/>
</dbReference>
<evidence type="ECO:0000256" key="8">
    <source>
        <dbReference type="ARBA" id="ARBA00022741"/>
    </source>
</evidence>
<dbReference type="InterPro" id="IPR027417">
    <property type="entry name" value="P-loop_NTPase"/>
</dbReference>
<dbReference type="HAMAP" id="MF_00409">
    <property type="entry name" value="LpxK"/>
    <property type="match status" value="1"/>
</dbReference>
<feature type="binding site" evidence="13">
    <location>
        <begin position="58"/>
        <end position="65"/>
    </location>
    <ligand>
        <name>ATP</name>
        <dbReference type="ChEBI" id="CHEBI:30616"/>
    </ligand>
</feature>
<evidence type="ECO:0000256" key="1">
    <source>
        <dbReference type="ARBA" id="ARBA00002274"/>
    </source>
</evidence>
<comment type="pathway">
    <text evidence="2 13">Glycolipid biosynthesis; lipid IV(A) biosynthesis; lipid IV(A) from (3R)-3-hydroxytetradecanoyl-[acyl-carrier-protein] and UDP-N-acetyl-alpha-D-glucosamine: step 6/6.</text>
</comment>
<reference evidence="14 15" key="1">
    <citation type="submission" date="2020-08" db="EMBL/GenBank/DDBJ databases">
        <title>Genomic Encyclopedia of Type Strains, Phase IV (KMG-IV): sequencing the most valuable type-strain genomes for metagenomic binning, comparative biology and taxonomic classification.</title>
        <authorList>
            <person name="Goeker M."/>
        </authorList>
    </citation>
    <scope>NUCLEOTIDE SEQUENCE [LARGE SCALE GENOMIC DNA]</scope>
    <source>
        <strain evidence="14 15">DSM 4737</strain>
    </source>
</reference>
<accession>A0A7W9CH67</accession>
<dbReference type="GO" id="GO:0009029">
    <property type="term" value="F:lipid-A 4'-kinase activity"/>
    <property type="evidence" value="ECO:0007669"/>
    <property type="project" value="UniProtKB-UniRule"/>
</dbReference>
<dbReference type="InterPro" id="IPR003758">
    <property type="entry name" value="LpxK"/>
</dbReference>
<keyword evidence="5 13" id="KW-0444">Lipid biosynthesis</keyword>
<dbReference type="EMBL" id="JACHOR010000002">
    <property type="protein sequence ID" value="MBB5745575.1"/>
    <property type="molecule type" value="Genomic_DNA"/>
</dbReference>
<keyword evidence="6 13" id="KW-0441">Lipid A biosynthesis</keyword>
<dbReference type="RefSeq" id="WP_183212556.1">
    <property type="nucleotide sequence ID" value="NZ_JACHOR010000002.1"/>
</dbReference>
<keyword evidence="10 13" id="KW-0067">ATP-binding</keyword>
<proteinExistence type="inferred from homology"/>
<evidence type="ECO:0000256" key="13">
    <source>
        <dbReference type="HAMAP-Rule" id="MF_00409"/>
    </source>
</evidence>
<dbReference type="PANTHER" id="PTHR42724:SF1">
    <property type="entry name" value="TETRAACYLDISACCHARIDE 4'-KINASE, MITOCHONDRIAL-RELATED"/>
    <property type="match status" value="1"/>
</dbReference>
<evidence type="ECO:0000256" key="7">
    <source>
        <dbReference type="ARBA" id="ARBA00022679"/>
    </source>
</evidence>
<evidence type="ECO:0000256" key="5">
    <source>
        <dbReference type="ARBA" id="ARBA00022516"/>
    </source>
</evidence>
<dbReference type="NCBIfam" id="TIGR00682">
    <property type="entry name" value="lpxK"/>
    <property type="match status" value="1"/>
</dbReference>
<evidence type="ECO:0000256" key="3">
    <source>
        <dbReference type="ARBA" id="ARBA00012071"/>
    </source>
</evidence>